<comment type="similarity">
    <text evidence="4">Belongs to the glycosyltransferase 13 family.</text>
</comment>
<evidence type="ECO:0000256" key="14">
    <source>
        <dbReference type="ARBA" id="ARBA00038949"/>
    </source>
</evidence>
<evidence type="ECO:0000256" key="11">
    <source>
        <dbReference type="ARBA" id="ARBA00023034"/>
    </source>
</evidence>
<dbReference type="GO" id="GO:0046872">
    <property type="term" value="F:metal ion binding"/>
    <property type="evidence" value="ECO:0007669"/>
    <property type="project" value="UniProtKB-KW"/>
</dbReference>
<comment type="subcellular location">
    <subcellularLocation>
        <location evidence="2">Golgi apparatus membrane</location>
        <topology evidence="2">Single-pass type II membrane protein</topology>
    </subcellularLocation>
</comment>
<dbReference type="GO" id="GO:0000139">
    <property type="term" value="C:Golgi membrane"/>
    <property type="evidence" value="ECO:0007669"/>
    <property type="project" value="UniProtKB-SubCell"/>
</dbReference>
<feature type="region of interest" description="Disordered" evidence="17">
    <location>
        <begin position="49"/>
        <end position="92"/>
    </location>
</feature>
<dbReference type="EC" id="2.4.1.101" evidence="14"/>
<gene>
    <name evidence="18" type="ORF">PGLA1383_LOCUS6780</name>
</gene>
<feature type="non-terminal residue" evidence="18">
    <location>
        <position position="538"/>
    </location>
</feature>
<protein>
    <recommendedName>
        <fullName evidence="14">alpha-1,3-mannosyl-glycoprotein 2-beta-N-acetylglucosaminyltransferase</fullName>
        <ecNumber evidence="14">2.4.1.101</ecNumber>
    </recommendedName>
    <alternativeName>
        <fullName evidence="15">N-glycosyl-oligosaccharide-glycoprotein N-acetylglucosaminyltransferase I</fullName>
    </alternativeName>
</protein>
<dbReference type="Gene3D" id="3.90.550.10">
    <property type="entry name" value="Spore Coat Polysaccharide Biosynthesis Protein SpsA, Chain A"/>
    <property type="match status" value="1"/>
</dbReference>
<keyword evidence="9" id="KW-0735">Signal-anchor</keyword>
<evidence type="ECO:0000256" key="2">
    <source>
        <dbReference type="ARBA" id="ARBA00004323"/>
    </source>
</evidence>
<evidence type="ECO:0000313" key="18">
    <source>
        <dbReference type="EMBL" id="CAE8587960.1"/>
    </source>
</evidence>
<keyword evidence="13" id="KW-0464">Manganese</keyword>
<comment type="catalytic activity">
    <reaction evidence="16">
        <text>N(4)-(alpha-D-Man-(1-&gt;3)-[alpha-D-Man-(1-&gt;3)-[alpha-D-Man-(1-&gt;6)]-alpha-D-Man-(1-&gt;6)]-beta-D-Man-(1-&gt;4)-beta-D-GlcNAc-(1-&gt;4)-beta-D-GlcNAc)-L-asparaginyl-[protein] (N-glucan mannose isomer 5A1,2) + UDP-N-acetyl-alpha-D-glucosamine = N(4)-{beta-D-GlcNAc-(1-&gt;2)-alpha-D-Man-(1-&gt;3)-[alpha-D-Man-(1-&gt;3)-[alpha-D-Man-(1-&gt;6)]-alpha-D-Man-(1-&gt;6)]-beta-D-Man-(1-&gt;4)-beta-D-GlcNAc-(1-&gt;4)-beta-D-GlcNAc}-L-asparaginyl-[protein] + UDP + H(+)</text>
        <dbReference type="Rhea" id="RHEA:11456"/>
        <dbReference type="Rhea" id="RHEA-COMP:14367"/>
        <dbReference type="Rhea" id="RHEA-COMP:14368"/>
        <dbReference type="ChEBI" id="CHEBI:15378"/>
        <dbReference type="ChEBI" id="CHEBI:57705"/>
        <dbReference type="ChEBI" id="CHEBI:58223"/>
        <dbReference type="ChEBI" id="CHEBI:59087"/>
        <dbReference type="ChEBI" id="CHEBI:60625"/>
        <dbReference type="EC" id="2.4.1.101"/>
    </reaction>
</comment>
<dbReference type="Proteomes" id="UP000654075">
    <property type="component" value="Unassembled WGS sequence"/>
</dbReference>
<evidence type="ECO:0000256" key="13">
    <source>
        <dbReference type="ARBA" id="ARBA00023211"/>
    </source>
</evidence>
<dbReference type="GO" id="GO:0003827">
    <property type="term" value="F:alpha-1,3-mannosylglycoprotein 2-beta-N-acetylglucosaminyltransferase activity"/>
    <property type="evidence" value="ECO:0007669"/>
    <property type="project" value="UniProtKB-EC"/>
</dbReference>
<evidence type="ECO:0000256" key="15">
    <source>
        <dbReference type="ARBA" id="ARBA00041712"/>
    </source>
</evidence>
<sequence length="538" mass="58577">ACLYNSDPFQYPITCEAAHSDTRRLCVCRRPLLDLAATQALMLKPVPAVNQSNSSRSVAKKQAVSSRASGTAAAGSKNNNKDNNNNNNNFLASRMPQSLETSTPASTTPVNASAAISALLANTYNNKSNKHNKNNNNNNNNNNTSIALSNASILLVSTSDMPALDAAYVPSAWQPGAKELALRPQGVADFADPGSWPASLASLNVSLSIVVLAGLPHLDLGTSKTSGQQFDRLRACLAALNRSQGFSPGRVLVVQDVGDDARQGDEGRQVAETEFGVSWVEHRAPDLSLEARASVHLRFALDIALRDHFKGAPSILVLDDTVELGPDALWYFAQLEPTLLSDPSLWCVTAWNDVGLAPYVADPTALMRTDWFSGVAWMLPAKLFLDEMAPSWPFEAWREHFRSHAIRKGRQCVFPEVSRCSGGSVSHHDRTHGAWHVRVQNERRKIYLGDVSRLEEPQYERLYISGFPDSALSSAVGFQRLEELSLDQEPGTTRILTVESGTAGWDAVARYFRLPVDMAGGDNGILAPGLYRGSLRLR</sequence>
<proteinExistence type="inferred from homology"/>
<keyword evidence="19" id="KW-1185">Reference proteome</keyword>
<keyword evidence="5" id="KW-0328">Glycosyltransferase</keyword>
<feature type="compositionally biased region" description="Low complexity" evidence="17">
    <location>
        <begin position="63"/>
        <end position="89"/>
    </location>
</feature>
<accession>A0A813DH39</accession>
<dbReference type="EMBL" id="CAJNNV010002842">
    <property type="protein sequence ID" value="CAE8587960.1"/>
    <property type="molecule type" value="Genomic_DNA"/>
</dbReference>
<organism evidence="18 19">
    <name type="scientific">Polarella glacialis</name>
    <name type="common">Dinoflagellate</name>
    <dbReference type="NCBI Taxonomy" id="89957"/>
    <lineage>
        <taxon>Eukaryota</taxon>
        <taxon>Sar</taxon>
        <taxon>Alveolata</taxon>
        <taxon>Dinophyceae</taxon>
        <taxon>Suessiales</taxon>
        <taxon>Suessiaceae</taxon>
        <taxon>Polarella</taxon>
    </lineage>
</organism>
<keyword evidence="12" id="KW-0472">Membrane</keyword>
<evidence type="ECO:0000256" key="3">
    <source>
        <dbReference type="ARBA" id="ARBA00004922"/>
    </source>
</evidence>
<dbReference type="UniPathway" id="UPA00378"/>
<dbReference type="AlphaFoldDB" id="A0A813DH39"/>
<dbReference type="SUPFAM" id="SSF53448">
    <property type="entry name" value="Nucleotide-diphospho-sugar transferases"/>
    <property type="match status" value="1"/>
</dbReference>
<evidence type="ECO:0000256" key="6">
    <source>
        <dbReference type="ARBA" id="ARBA00022679"/>
    </source>
</evidence>
<comment type="cofactor">
    <cofactor evidence="1">
        <name>Mn(2+)</name>
        <dbReference type="ChEBI" id="CHEBI:29035"/>
    </cofactor>
</comment>
<dbReference type="OrthoDB" id="440755at2759"/>
<dbReference type="InterPro" id="IPR004139">
    <property type="entry name" value="Glyco_trans_13"/>
</dbReference>
<dbReference type="InterPro" id="IPR052261">
    <property type="entry name" value="Glycosyltransferase_13"/>
</dbReference>
<dbReference type="InterPro" id="IPR029044">
    <property type="entry name" value="Nucleotide-diphossugar_trans"/>
</dbReference>
<keyword evidence="11" id="KW-0333">Golgi apparatus</keyword>
<dbReference type="Pfam" id="PF03071">
    <property type="entry name" value="GNT-I"/>
    <property type="match status" value="1"/>
</dbReference>
<evidence type="ECO:0000256" key="1">
    <source>
        <dbReference type="ARBA" id="ARBA00001936"/>
    </source>
</evidence>
<evidence type="ECO:0000256" key="16">
    <source>
        <dbReference type="ARBA" id="ARBA00049421"/>
    </source>
</evidence>
<evidence type="ECO:0000256" key="9">
    <source>
        <dbReference type="ARBA" id="ARBA00022968"/>
    </source>
</evidence>
<keyword evidence="10" id="KW-1133">Transmembrane helix</keyword>
<feature type="non-terminal residue" evidence="18">
    <location>
        <position position="1"/>
    </location>
</feature>
<evidence type="ECO:0000256" key="4">
    <source>
        <dbReference type="ARBA" id="ARBA00006492"/>
    </source>
</evidence>
<keyword evidence="8" id="KW-0479">Metal-binding</keyword>
<comment type="pathway">
    <text evidence="3">Protein modification; protein glycosylation.</text>
</comment>
<evidence type="ECO:0000256" key="7">
    <source>
        <dbReference type="ARBA" id="ARBA00022692"/>
    </source>
</evidence>
<keyword evidence="7" id="KW-0812">Transmembrane</keyword>
<dbReference type="PANTHER" id="PTHR10468:SF0">
    <property type="entry name" value="ALPHA-1,3-MANNOSYL-GLYCOPROTEIN 2-BETA-N-ACETYLGLUCOSAMINYLTRANSFERASE"/>
    <property type="match status" value="1"/>
</dbReference>
<evidence type="ECO:0000313" key="19">
    <source>
        <dbReference type="Proteomes" id="UP000654075"/>
    </source>
</evidence>
<evidence type="ECO:0000256" key="8">
    <source>
        <dbReference type="ARBA" id="ARBA00022723"/>
    </source>
</evidence>
<reference evidence="18" key="1">
    <citation type="submission" date="2021-02" db="EMBL/GenBank/DDBJ databases">
        <authorList>
            <person name="Dougan E. K."/>
            <person name="Rhodes N."/>
            <person name="Thang M."/>
            <person name="Chan C."/>
        </authorList>
    </citation>
    <scope>NUCLEOTIDE SEQUENCE</scope>
</reference>
<keyword evidence="6" id="KW-0808">Transferase</keyword>
<name>A0A813DH39_POLGL</name>
<evidence type="ECO:0000256" key="10">
    <source>
        <dbReference type="ARBA" id="ARBA00022989"/>
    </source>
</evidence>
<dbReference type="PANTHER" id="PTHR10468">
    <property type="entry name" value="PROTEIN O-LINKED-MANNOSE BETA-1,2-N-ACETYLGLUCOSAMINYLTRANSFERASE 1/ALPHA-1,3-MANNOSYL-GLYCOPROTEIN 2-BETA-N-ACETYLGLUCOSAMINYLTRANSFERASE"/>
    <property type="match status" value="1"/>
</dbReference>
<comment type="caution">
    <text evidence="18">The sequence shown here is derived from an EMBL/GenBank/DDBJ whole genome shotgun (WGS) entry which is preliminary data.</text>
</comment>
<evidence type="ECO:0000256" key="5">
    <source>
        <dbReference type="ARBA" id="ARBA00022676"/>
    </source>
</evidence>
<evidence type="ECO:0000256" key="12">
    <source>
        <dbReference type="ARBA" id="ARBA00023136"/>
    </source>
</evidence>
<evidence type="ECO:0000256" key="17">
    <source>
        <dbReference type="SAM" id="MobiDB-lite"/>
    </source>
</evidence>